<feature type="signal peptide" evidence="3">
    <location>
        <begin position="1"/>
        <end position="24"/>
    </location>
</feature>
<evidence type="ECO:0000256" key="3">
    <source>
        <dbReference type="SAM" id="SignalP"/>
    </source>
</evidence>
<dbReference type="InterPro" id="IPR036055">
    <property type="entry name" value="LDL_receptor-like_sf"/>
</dbReference>
<name>A0AAV4FNZ2_9GAST</name>
<comment type="caution">
    <text evidence="2">Lacks conserved residue(s) required for the propagation of feature annotation.</text>
</comment>
<dbReference type="InterPro" id="IPR023415">
    <property type="entry name" value="LDLR_class-A_CS"/>
</dbReference>
<evidence type="ECO:0000259" key="4">
    <source>
        <dbReference type="PROSITE" id="PS01180"/>
    </source>
</evidence>
<dbReference type="Gene3D" id="2.60.120.290">
    <property type="entry name" value="Spermadhesin, CUB domain"/>
    <property type="match status" value="2"/>
</dbReference>
<evidence type="ECO:0000256" key="1">
    <source>
        <dbReference type="ARBA" id="ARBA00023157"/>
    </source>
</evidence>
<dbReference type="SMART" id="SM00020">
    <property type="entry name" value="Tryp_SPc"/>
    <property type="match status" value="1"/>
</dbReference>
<keyword evidence="7" id="KW-1185">Reference proteome</keyword>
<dbReference type="Gene3D" id="4.10.400.10">
    <property type="entry name" value="Low-density Lipoprotein Receptor"/>
    <property type="match status" value="1"/>
</dbReference>
<dbReference type="InterPro" id="IPR002172">
    <property type="entry name" value="LDrepeatLR_classA_rpt"/>
</dbReference>
<feature type="disulfide bond" evidence="2">
    <location>
        <begin position="361"/>
        <end position="376"/>
    </location>
</feature>
<protein>
    <submittedName>
        <fullName evidence="6">Ovochymase-1</fullName>
    </submittedName>
</protein>
<dbReference type="InterPro" id="IPR001254">
    <property type="entry name" value="Trypsin_dom"/>
</dbReference>
<dbReference type="SUPFAM" id="SSF57424">
    <property type="entry name" value="LDL receptor-like module"/>
    <property type="match status" value="1"/>
</dbReference>
<dbReference type="PROSITE" id="PS51257">
    <property type="entry name" value="PROKAR_LIPOPROTEIN"/>
    <property type="match status" value="1"/>
</dbReference>
<dbReference type="PRINTS" id="PR00722">
    <property type="entry name" value="CHYMOTRYPSIN"/>
</dbReference>
<dbReference type="InterPro" id="IPR000859">
    <property type="entry name" value="CUB_dom"/>
</dbReference>
<dbReference type="SMART" id="SM00042">
    <property type="entry name" value="CUB"/>
    <property type="match status" value="2"/>
</dbReference>
<keyword evidence="3" id="KW-0732">Signal</keyword>
<dbReference type="InterPro" id="IPR009003">
    <property type="entry name" value="Peptidase_S1_PA"/>
</dbReference>
<dbReference type="InterPro" id="IPR043504">
    <property type="entry name" value="Peptidase_S1_PA_chymotrypsin"/>
</dbReference>
<dbReference type="Proteomes" id="UP000762676">
    <property type="component" value="Unassembled WGS sequence"/>
</dbReference>
<dbReference type="PROSITE" id="PS50240">
    <property type="entry name" value="TRYPSIN_DOM"/>
    <property type="match status" value="1"/>
</dbReference>
<dbReference type="Pfam" id="PF00089">
    <property type="entry name" value="Trypsin"/>
    <property type="match status" value="1"/>
</dbReference>
<dbReference type="InterPro" id="IPR001314">
    <property type="entry name" value="Peptidase_S1A"/>
</dbReference>
<dbReference type="SUPFAM" id="SSF50494">
    <property type="entry name" value="Trypsin-like serine proteases"/>
    <property type="match status" value="1"/>
</dbReference>
<dbReference type="GO" id="GO:0006508">
    <property type="term" value="P:proteolysis"/>
    <property type="evidence" value="ECO:0007669"/>
    <property type="project" value="InterPro"/>
</dbReference>
<accession>A0AAV4FNZ2</accession>
<comment type="caution">
    <text evidence="6">The sequence shown here is derived from an EMBL/GenBank/DDBJ whole genome shotgun (WGS) entry which is preliminary data.</text>
</comment>
<sequence>MVSQCVRWTFYVFFVSSCAPFIFSAPSSSQVLKKGFIVPFCTDLTSLVSGSGHIVSPKFQDGGPYPAPMFLCWRIQVQQGYSIAFEFGHLDVGTIIAGQGCRDGWVKLYDGPSDQSPVIGQYCGSQILPGQVMSTGTTMYVEIYVTTNSNNQRGFNAQYFAVRTVTTTTTSGPPVPGCDGEPLVLTSDSGVVTSPGYGDGQFYRTNRFCEWVLLGEPGEVFKISFSNFMLEQSPTCEYDYFSISDAMDVSEESLTSDLSTCTVNSTLSNVTWTTNTSAWNESRSNTIFNKTSTLLNVCGYHLPYDVETNSHIAVLTFHSDGQVGGKGFNLTFIKTKPTLKCGEEEFRCGNNEKCINWTQVCDNTNHCRDGSDELVCPSSGSCGLPAILPIGSRVVGGSEAPRGAWPWTVSILDSHNQAHRCGATLVLPQWVLSAAHCFTREYNRDYTGYSVRAGRHNLHIADRHEQTVRIAEVFSRRDFVQQWSVNDIALVRLKDPFVMTDYVRTVCLPSSPVETGSQCYLAGWGETLNTCCANSLKQALLPVINSTVCAGADFYGSRFREHMFCAGYVDGGVDACGVALLHCFLCHAMFLRLLRSCWFSGDDCADIP</sequence>
<dbReference type="PROSITE" id="PS01209">
    <property type="entry name" value="LDLRA_1"/>
    <property type="match status" value="1"/>
</dbReference>
<feature type="domain" description="CUB" evidence="4">
    <location>
        <begin position="178"/>
        <end position="335"/>
    </location>
</feature>
<organism evidence="6 7">
    <name type="scientific">Elysia marginata</name>
    <dbReference type="NCBI Taxonomy" id="1093978"/>
    <lineage>
        <taxon>Eukaryota</taxon>
        <taxon>Metazoa</taxon>
        <taxon>Spiralia</taxon>
        <taxon>Lophotrochozoa</taxon>
        <taxon>Mollusca</taxon>
        <taxon>Gastropoda</taxon>
        <taxon>Heterobranchia</taxon>
        <taxon>Euthyneura</taxon>
        <taxon>Panpulmonata</taxon>
        <taxon>Sacoglossa</taxon>
        <taxon>Placobranchoidea</taxon>
        <taxon>Plakobranchidae</taxon>
        <taxon>Elysia</taxon>
    </lineage>
</organism>
<evidence type="ECO:0000259" key="5">
    <source>
        <dbReference type="PROSITE" id="PS50240"/>
    </source>
</evidence>
<evidence type="ECO:0000256" key="2">
    <source>
        <dbReference type="PROSITE-ProRule" id="PRU00124"/>
    </source>
</evidence>
<evidence type="ECO:0000313" key="6">
    <source>
        <dbReference type="EMBL" id="GFR74061.1"/>
    </source>
</evidence>
<dbReference type="AlphaFoldDB" id="A0AAV4FNZ2"/>
<dbReference type="PROSITE" id="PS50068">
    <property type="entry name" value="LDLRA_2"/>
    <property type="match status" value="1"/>
</dbReference>
<dbReference type="PANTHER" id="PTHR24252">
    <property type="entry name" value="ACROSIN-RELATED"/>
    <property type="match status" value="1"/>
</dbReference>
<dbReference type="Pfam" id="PF00431">
    <property type="entry name" value="CUB"/>
    <property type="match status" value="2"/>
</dbReference>
<feature type="chain" id="PRO_5043943604" evidence="3">
    <location>
        <begin position="25"/>
        <end position="608"/>
    </location>
</feature>
<evidence type="ECO:0000313" key="7">
    <source>
        <dbReference type="Proteomes" id="UP000762676"/>
    </source>
</evidence>
<dbReference type="InterPro" id="IPR018114">
    <property type="entry name" value="TRYPSIN_HIS"/>
</dbReference>
<dbReference type="PROSITE" id="PS01180">
    <property type="entry name" value="CUB"/>
    <property type="match status" value="2"/>
</dbReference>
<dbReference type="CDD" id="cd00112">
    <property type="entry name" value="LDLa"/>
    <property type="match status" value="1"/>
</dbReference>
<dbReference type="PROSITE" id="PS00134">
    <property type="entry name" value="TRYPSIN_HIS"/>
    <property type="match status" value="1"/>
</dbReference>
<keyword evidence="1 2" id="KW-1015">Disulfide bond</keyword>
<dbReference type="PANTHER" id="PTHR24252:SF7">
    <property type="entry name" value="HYALIN"/>
    <property type="match status" value="1"/>
</dbReference>
<dbReference type="CDD" id="cd00190">
    <property type="entry name" value="Tryp_SPc"/>
    <property type="match status" value="1"/>
</dbReference>
<feature type="domain" description="CUB" evidence="4">
    <location>
        <begin position="41"/>
        <end position="162"/>
    </location>
</feature>
<dbReference type="CDD" id="cd00041">
    <property type="entry name" value="CUB"/>
    <property type="match status" value="2"/>
</dbReference>
<dbReference type="SUPFAM" id="SSF49854">
    <property type="entry name" value="Spermadhesin, CUB domain"/>
    <property type="match status" value="2"/>
</dbReference>
<dbReference type="SMART" id="SM00192">
    <property type="entry name" value="LDLa"/>
    <property type="match status" value="1"/>
</dbReference>
<gene>
    <name evidence="6" type="ORF">ElyMa_005745600</name>
</gene>
<proteinExistence type="predicted"/>
<dbReference type="EMBL" id="BMAT01011507">
    <property type="protein sequence ID" value="GFR74061.1"/>
    <property type="molecule type" value="Genomic_DNA"/>
</dbReference>
<reference evidence="6 7" key="1">
    <citation type="journal article" date="2021" name="Elife">
        <title>Chloroplast acquisition without the gene transfer in kleptoplastic sea slugs, Plakobranchus ocellatus.</title>
        <authorList>
            <person name="Maeda T."/>
            <person name="Takahashi S."/>
            <person name="Yoshida T."/>
            <person name="Shimamura S."/>
            <person name="Takaki Y."/>
            <person name="Nagai Y."/>
            <person name="Toyoda A."/>
            <person name="Suzuki Y."/>
            <person name="Arimoto A."/>
            <person name="Ishii H."/>
            <person name="Satoh N."/>
            <person name="Nishiyama T."/>
            <person name="Hasebe M."/>
            <person name="Maruyama T."/>
            <person name="Minagawa J."/>
            <person name="Obokata J."/>
            <person name="Shigenobu S."/>
        </authorList>
    </citation>
    <scope>NUCLEOTIDE SEQUENCE [LARGE SCALE GENOMIC DNA]</scope>
</reference>
<dbReference type="GO" id="GO:0004252">
    <property type="term" value="F:serine-type endopeptidase activity"/>
    <property type="evidence" value="ECO:0007669"/>
    <property type="project" value="InterPro"/>
</dbReference>
<dbReference type="Pfam" id="PF00057">
    <property type="entry name" value="Ldl_recept_a"/>
    <property type="match status" value="1"/>
</dbReference>
<dbReference type="InterPro" id="IPR035914">
    <property type="entry name" value="Sperma_CUB_dom_sf"/>
</dbReference>
<dbReference type="Gene3D" id="2.40.10.10">
    <property type="entry name" value="Trypsin-like serine proteases"/>
    <property type="match status" value="1"/>
</dbReference>
<dbReference type="FunFam" id="2.40.10.10:FF:000166">
    <property type="entry name" value="Trypsin"/>
    <property type="match status" value="1"/>
</dbReference>
<feature type="domain" description="Peptidase S1" evidence="5">
    <location>
        <begin position="394"/>
        <end position="576"/>
    </location>
</feature>